<evidence type="ECO:0000313" key="2">
    <source>
        <dbReference type="Proteomes" id="UP000249066"/>
    </source>
</evidence>
<comment type="caution">
    <text evidence="1">The sequence shown here is derived from an EMBL/GenBank/DDBJ whole genome shotgun (WGS) entry which is preliminary data.</text>
</comment>
<reference evidence="1 2" key="1">
    <citation type="submission" date="2017-08" db="EMBL/GenBank/DDBJ databases">
        <title>Infants hospitalized years apart are colonized by the same room-sourced microbial strains.</title>
        <authorList>
            <person name="Brooks B."/>
            <person name="Olm M.R."/>
            <person name="Firek B.A."/>
            <person name="Baker R."/>
            <person name="Thomas B.C."/>
            <person name="Morowitz M.J."/>
            <person name="Banfield J.F."/>
        </authorList>
    </citation>
    <scope>NUCLEOTIDE SEQUENCE [LARGE SCALE GENOMIC DNA]</scope>
    <source>
        <strain evidence="1">S2_018_000_R2_101</strain>
    </source>
</reference>
<protein>
    <submittedName>
        <fullName evidence="1">Uncharacterized protein</fullName>
    </submittedName>
</protein>
<dbReference type="AlphaFoldDB" id="A0A2W5AG14"/>
<gene>
    <name evidence="1" type="ORF">DI623_00875</name>
</gene>
<organism evidence="1 2">
    <name type="scientific">Sphingomonas sanxanigenens</name>
    <dbReference type="NCBI Taxonomy" id="397260"/>
    <lineage>
        <taxon>Bacteria</taxon>
        <taxon>Pseudomonadati</taxon>
        <taxon>Pseudomonadota</taxon>
        <taxon>Alphaproteobacteria</taxon>
        <taxon>Sphingomonadales</taxon>
        <taxon>Sphingomonadaceae</taxon>
        <taxon>Sphingomonas</taxon>
    </lineage>
</organism>
<proteinExistence type="predicted"/>
<dbReference type="Proteomes" id="UP000249066">
    <property type="component" value="Unassembled WGS sequence"/>
</dbReference>
<sequence length="133" mass="13658">MSALTAIGTLAAIVGVAGMARLLGLGGGRIENESEAASIAARTIAGFAPERALLDHDGQAALIRGKSGELVALKMHGAMPAARQLTLPLTATIAGSAVRVPTGDARFGDVTFKCQDAEKARELARMLERSFDG</sequence>
<evidence type="ECO:0000313" key="1">
    <source>
        <dbReference type="EMBL" id="PZO92037.1"/>
    </source>
</evidence>
<accession>A0A2W5AG14</accession>
<name>A0A2W5AG14_9SPHN</name>
<dbReference type="EMBL" id="QFNN01000002">
    <property type="protein sequence ID" value="PZO92037.1"/>
    <property type="molecule type" value="Genomic_DNA"/>
</dbReference>